<evidence type="ECO:0000313" key="5">
    <source>
        <dbReference type="Proteomes" id="UP000030651"/>
    </source>
</evidence>
<dbReference type="OrthoDB" id="5398270at2759"/>
<reference evidence="5" key="1">
    <citation type="journal article" date="2015" name="BMC Genomics">
        <title>Genomic and transcriptomic analysis of the endophytic fungus Pestalotiopsis fici reveals its lifestyle and high potential for synthesis of natural products.</title>
        <authorList>
            <person name="Wang X."/>
            <person name="Zhang X."/>
            <person name="Liu L."/>
            <person name="Xiang M."/>
            <person name="Wang W."/>
            <person name="Sun X."/>
            <person name="Che Y."/>
            <person name="Guo L."/>
            <person name="Liu G."/>
            <person name="Guo L."/>
            <person name="Wang C."/>
            <person name="Yin W.B."/>
            <person name="Stadler M."/>
            <person name="Zhang X."/>
            <person name="Liu X."/>
        </authorList>
    </citation>
    <scope>NUCLEOTIDE SEQUENCE [LARGE SCALE GENOMIC DNA]</scope>
    <source>
        <strain evidence="5">W106-1 / CGMCC3.15140</strain>
    </source>
</reference>
<keyword evidence="2" id="KW-0812">Transmembrane</keyword>
<dbReference type="RefSeq" id="XP_007830997.1">
    <property type="nucleotide sequence ID" value="XM_007832806.1"/>
</dbReference>
<dbReference type="PANTHER" id="PTHR38793">
    <property type="entry name" value="SLATT_FUNGAL DOMAIN-CONTAINING PROTEIN-RELATED"/>
    <property type="match status" value="1"/>
</dbReference>
<dbReference type="InParanoid" id="W3X8K2"/>
<dbReference type="PANTHER" id="PTHR38793:SF1">
    <property type="entry name" value="SMODS AND SLOG-ASSOCIATING 2TM EFFECTOR DOMAIN-CONTAINING PROTEIN"/>
    <property type="match status" value="1"/>
</dbReference>
<dbReference type="OMA" id="ECFDLYQ"/>
<dbReference type="NCBIfam" id="NF033635">
    <property type="entry name" value="SLATT_fungal"/>
    <property type="match status" value="1"/>
</dbReference>
<gene>
    <name evidence="4" type="ORF">PFICI_04225</name>
</gene>
<dbReference type="GeneID" id="19269238"/>
<keyword evidence="2" id="KW-1133">Transmembrane helix</keyword>
<protein>
    <recommendedName>
        <fullName evidence="3">SMODS and SLOG-associating 2TM effector domain-containing protein</fullName>
    </recommendedName>
</protein>
<feature type="domain" description="SMODS and SLOG-associating 2TM effector" evidence="3">
    <location>
        <begin position="104"/>
        <end position="221"/>
    </location>
</feature>
<feature type="region of interest" description="Disordered" evidence="1">
    <location>
        <begin position="236"/>
        <end position="256"/>
    </location>
</feature>
<name>W3X8K2_PESFW</name>
<dbReference type="eggNOG" id="ENOG502RJMA">
    <property type="taxonomic scope" value="Eukaryota"/>
</dbReference>
<organism evidence="4 5">
    <name type="scientific">Pestalotiopsis fici (strain W106-1 / CGMCC3.15140)</name>
    <dbReference type="NCBI Taxonomy" id="1229662"/>
    <lineage>
        <taxon>Eukaryota</taxon>
        <taxon>Fungi</taxon>
        <taxon>Dikarya</taxon>
        <taxon>Ascomycota</taxon>
        <taxon>Pezizomycotina</taxon>
        <taxon>Sordariomycetes</taxon>
        <taxon>Xylariomycetidae</taxon>
        <taxon>Amphisphaeriales</taxon>
        <taxon>Sporocadaceae</taxon>
        <taxon>Pestalotiopsis</taxon>
    </lineage>
</organism>
<dbReference type="EMBL" id="KI912111">
    <property type="protein sequence ID" value="ETS82349.1"/>
    <property type="molecule type" value="Genomic_DNA"/>
</dbReference>
<evidence type="ECO:0000256" key="1">
    <source>
        <dbReference type="SAM" id="MobiDB-lite"/>
    </source>
</evidence>
<feature type="region of interest" description="Disordered" evidence="1">
    <location>
        <begin position="1"/>
        <end position="27"/>
    </location>
</feature>
<dbReference type="HOGENOM" id="CLU_080475_2_0_1"/>
<dbReference type="Pfam" id="PF18142">
    <property type="entry name" value="SLATT_fungal"/>
    <property type="match status" value="1"/>
</dbReference>
<evidence type="ECO:0000256" key="2">
    <source>
        <dbReference type="SAM" id="Phobius"/>
    </source>
</evidence>
<feature type="transmembrane region" description="Helical" evidence="2">
    <location>
        <begin position="115"/>
        <end position="136"/>
    </location>
</feature>
<dbReference type="InterPro" id="IPR041622">
    <property type="entry name" value="SLATT_fungi"/>
</dbReference>
<dbReference type="Proteomes" id="UP000030651">
    <property type="component" value="Unassembled WGS sequence"/>
</dbReference>
<sequence>MTTTIFPKPEKAPKLPGLELDRSSNEAPQLPRHLHMAAAVTPSPTSSPVAQKPEKQYRTMTQQEWVQFCHGVGVMKDNESTTVIRPTAWYWPPRGFPDGLYQDVLWEKAKFTYSFHIISTIVWILMILQLALNAVLTAVGSSSSNDSVVITTIAGVNTLVSGILALMHNSGLPDRYRSNRNEFAKIEDYLKEIVDTRLVPVEDSIVEVMAHCFDKFASARQSVQDNIPASYVPAAPTASSKGVPIASKPAATDVKH</sequence>
<evidence type="ECO:0000313" key="4">
    <source>
        <dbReference type="EMBL" id="ETS82349.1"/>
    </source>
</evidence>
<keyword evidence="5" id="KW-1185">Reference proteome</keyword>
<dbReference type="AlphaFoldDB" id="W3X8K2"/>
<feature type="transmembrane region" description="Helical" evidence="2">
    <location>
        <begin position="148"/>
        <end position="167"/>
    </location>
</feature>
<proteinExistence type="predicted"/>
<evidence type="ECO:0000259" key="3">
    <source>
        <dbReference type="Pfam" id="PF18142"/>
    </source>
</evidence>
<dbReference type="KEGG" id="pfy:PFICI_04225"/>
<accession>W3X8K2</accession>
<keyword evidence="2" id="KW-0472">Membrane</keyword>
<feature type="compositionally biased region" description="Basic and acidic residues" evidence="1">
    <location>
        <begin position="8"/>
        <end position="24"/>
    </location>
</feature>